<keyword evidence="3" id="KW-1185">Reference proteome</keyword>
<evidence type="ECO:0000256" key="1">
    <source>
        <dbReference type="SAM" id="MobiDB-lite"/>
    </source>
</evidence>
<gene>
    <name evidence="2" type="ORF">KFL_008890020</name>
</gene>
<organism evidence="2 3">
    <name type="scientific">Klebsormidium nitens</name>
    <name type="common">Green alga</name>
    <name type="synonym">Ulothrix nitens</name>
    <dbReference type="NCBI Taxonomy" id="105231"/>
    <lineage>
        <taxon>Eukaryota</taxon>
        <taxon>Viridiplantae</taxon>
        <taxon>Streptophyta</taxon>
        <taxon>Klebsormidiophyceae</taxon>
        <taxon>Klebsormidiales</taxon>
        <taxon>Klebsormidiaceae</taxon>
        <taxon>Klebsormidium</taxon>
    </lineage>
</organism>
<evidence type="ECO:0000313" key="3">
    <source>
        <dbReference type="Proteomes" id="UP000054558"/>
    </source>
</evidence>
<dbReference type="AlphaFoldDB" id="A0A1Y1IM49"/>
<feature type="compositionally biased region" description="Polar residues" evidence="1">
    <location>
        <begin position="94"/>
        <end position="120"/>
    </location>
</feature>
<proteinExistence type="predicted"/>
<name>A0A1Y1IM49_KLENI</name>
<accession>A0A1Y1IM49</accession>
<evidence type="ECO:0000313" key="2">
    <source>
        <dbReference type="EMBL" id="GAQ91950.1"/>
    </source>
</evidence>
<feature type="compositionally biased region" description="Polar residues" evidence="1">
    <location>
        <begin position="75"/>
        <end position="85"/>
    </location>
</feature>
<dbReference type="Proteomes" id="UP000054558">
    <property type="component" value="Unassembled WGS sequence"/>
</dbReference>
<reference evidence="2 3" key="1">
    <citation type="journal article" date="2014" name="Nat. Commun.">
        <title>Klebsormidium flaccidum genome reveals primary factors for plant terrestrial adaptation.</title>
        <authorList>
            <person name="Hori K."/>
            <person name="Maruyama F."/>
            <person name="Fujisawa T."/>
            <person name="Togashi T."/>
            <person name="Yamamoto N."/>
            <person name="Seo M."/>
            <person name="Sato S."/>
            <person name="Yamada T."/>
            <person name="Mori H."/>
            <person name="Tajima N."/>
            <person name="Moriyama T."/>
            <person name="Ikeuchi M."/>
            <person name="Watanabe M."/>
            <person name="Wada H."/>
            <person name="Kobayashi K."/>
            <person name="Saito M."/>
            <person name="Masuda T."/>
            <person name="Sasaki-Sekimoto Y."/>
            <person name="Mashiguchi K."/>
            <person name="Awai K."/>
            <person name="Shimojima M."/>
            <person name="Masuda S."/>
            <person name="Iwai M."/>
            <person name="Nobusawa T."/>
            <person name="Narise T."/>
            <person name="Kondo S."/>
            <person name="Saito H."/>
            <person name="Sato R."/>
            <person name="Murakawa M."/>
            <person name="Ihara Y."/>
            <person name="Oshima-Yamada Y."/>
            <person name="Ohtaka K."/>
            <person name="Satoh M."/>
            <person name="Sonobe K."/>
            <person name="Ishii M."/>
            <person name="Ohtani R."/>
            <person name="Kanamori-Sato M."/>
            <person name="Honoki R."/>
            <person name="Miyazaki D."/>
            <person name="Mochizuki H."/>
            <person name="Umetsu J."/>
            <person name="Higashi K."/>
            <person name="Shibata D."/>
            <person name="Kamiya Y."/>
            <person name="Sato N."/>
            <person name="Nakamura Y."/>
            <person name="Tabata S."/>
            <person name="Ida S."/>
            <person name="Kurokawa K."/>
            <person name="Ohta H."/>
        </authorList>
    </citation>
    <scope>NUCLEOTIDE SEQUENCE [LARGE SCALE GENOMIC DNA]</scope>
    <source>
        <strain evidence="2 3">NIES-2285</strain>
    </source>
</reference>
<feature type="region of interest" description="Disordered" evidence="1">
    <location>
        <begin position="48"/>
        <end position="153"/>
    </location>
</feature>
<protein>
    <submittedName>
        <fullName evidence="2">Uncharacterized protein</fullName>
    </submittedName>
</protein>
<sequence length="153" mass="15927">MVRQNASHGGGVSSLNYLFGEPTYLKNTPTPLDLEHLEAGLPSHRVSRVKDGANPVLPHVRSPDTAGPSRAKGISSLQFEPSATAESCLKGDEQSNWGYAATPSSVTQASFSPKPSTNGSARPAAGFQALGNGGHGKPSQHGESQIGYLFGKD</sequence>
<dbReference type="EMBL" id="DF237838">
    <property type="protein sequence ID" value="GAQ91950.1"/>
    <property type="molecule type" value="Genomic_DNA"/>
</dbReference>